<dbReference type="GO" id="GO:0006893">
    <property type="term" value="P:Golgi to plasma membrane transport"/>
    <property type="evidence" value="ECO:0007669"/>
    <property type="project" value="TreeGrafter"/>
</dbReference>
<keyword evidence="1 3" id="KW-0813">Transport</keyword>
<dbReference type="PANTHER" id="PTHR14146">
    <property type="entry name" value="EXOCYST COMPLEX COMPONENT 4"/>
    <property type="match status" value="1"/>
</dbReference>
<dbReference type="PANTHER" id="PTHR14146:SF0">
    <property type="entry name" value="EXOCYST COMPLEX COMPONENT 4"/>
    <property type="match status" value="1"/>
</dbReference>
<feature type="region of interest" description="Disordered" evidence="4">
    <location>
        <begin position="286"/>
        <end position="311"/>
    </location>
</feature>
<evidence type="ECO:0000259" key="5">
    <source>
        <dbReference type="Pfam" id="PF04048"/>
    </source>
</evidence>
<comment type="caution">
    <text evidence="6">The sequence shown here is derived from an EMBL/GenBank/DDBJ whole genome shotgun (WGS) entry which is preliminary data.</text>
</comment>
<comment type="similarity">
    <text evidence="3">Belongs to the SEC8 family.</text>
</comment>
<name>A0AAV6KZK5_9ERIC</name>
<dbReference type="Proteomes" id="UP000823749">
    <property type="component" value="Chromosome 3"/>
</dbReference>
<dbReference type="Pfam" id="PF04048">
    <property type="entry name" value="Sec8_N"/>
    <property type="match status" value="1"/>
</dbReference>
<sequence>MGTNADSDRLVLAQIQLTPYLRYTTSGEPIGWIWDSSTGYQFPEKKREELSRIDESWSAARFDSLPHVVHILTSKDREGEVQVLKEQSDVVEEVVDEVVHAYHSGFNKAIQNYSQILRLFSESAESVAVLKVDLAEAKKVLGARNKQLHQLWYRSVTLRHIISLLDQIEGIAKVPARIEQLIAEKQLYAAVQLHVQSTLMLEREGLQTVGALQDVRSELTKLRGVLFYKVLEDLHAHLYNKGEYSIVSSRINERDDEVPTTTAVTFSINNSQPFSRRTRLLKVDNQNGSYGDGSYRPSSVDGSSSFDGRDEDGAMEIHDEATVDEHTAAIRVNGGDNTLKDVKIVSRQTPTWLSYSTPDEFVEAMRKSDAPLNVKYSQTMVECLCMLGKVAAAGAMICQRLRPTIHDIITAKIKGHAERVNYSRAGVGQAAETTTTGLHYLKGQLESFQLSKQKRQNGISLAGMLLAVSPVSPVMAPMGTAQAAAKELLNLILDTVVRIFENHVIVGELLESKSSQQVDMNTPKSMAEINWNPDAEASRDTGGYSIGFTLTVLQSECQQLICEIMRATPEAASADAAVQTARLAKKGPSKGKRQPLFPGCRDGSEDGLTFAFRLTDATISVPNQGADLIRQGWSRRGPNVLQEGYGTAAVLPEQGIYLAASVYRPVLQFTDKVASMLPQKYSQLGNDGLLAFVENFVKDHFLPTMFVDYRKGVQQAISSPAAFRPRAHAAATYTQSIEKGRPVLQGLLAIDFLAKEAVLEKQSYMLIGRHDIENLMGLDPASACLPNSLGPPSMENNASDAEGVEVELEMSDLLMNLRPIKQENLIRDDNKLILLASLSDSLELGKACTRAANQVQENNNQKNPHHARMSSAPPKDLVSFAEEYRKLAIDCLKVLRVEMQLETIFNLQEMTNREYLEDQDAEEPDDFIISLTAQITRRDEQMAPFVAGIKRNYIFGGICSVAANVSIKALADMKSINLFGVQQICRNSIALEQALAAISSIDGEAVQLRLDRVRTYYELLNMPFEALLAFIIEHEHLFTAAELKADHFQRSLVHLGRFAMATSMQSGNGQILKYSSLLKAQVPGRDIPVDAQDRVTQILSH</sequence>
<dbReference type="InterPro" id="IPR007191">
    <property type="entry name" value="Sec8_exocyst_N"/>
</dbReference>
<dbReference type="GO" id="GO:0015031">
    <property type="term" value="P:protein transport"/>
    <property type="evidence" value="ECO:0007669"/>
    <property type="project" value="UniProtKB-KW"/>
</dbReference>
<organism evidence="6 7">
    <name type="scientific">Rhododendron griersonianum</name>
    <dbReference type="NCBI Taxonomy" id="479676"/>
    <lineage>
        <taxon>Eukaryota</taxon>
        <taxon>Viridiplantae</taxon>
        <taxon>Streptophyta</taxon>
        <taxon>Embryophyta</taxon>
        <taxon>Tracheophyta</taxon>
        <taxon>Spermatophyta</taxon>
        <taxon>Magnoliopsida</taxon>
        <taxon>eudicotyledons</taxon>
        <taxon>Gunneridae</taxon>
        <taxon>Pentapetalae</taxon>
        <taxon>asterids</taxon>
        <taxon>Ericales</taxon>
        <taxon>Ericaceae</taxon>
        <taxon>Ericoideae</taxon>
        <taxon>Rhodoreae</taxon>
        <taxon>Rhododendron</taxon>
    </lineage>
</organism>
<dbReference type="GO" id="GO:0090522">
    <property type="term" value="P:vesicle tethering involved in exocytosis"/>
    <property type="evidence" value="ECO:0007669"/>
    <property type="project" value="UniProtKB-UniRule"/>
</dbReference>
<dbReference type="GO" id="GO:0006612">
    <property type="term" value="P:protein targeting to membrane"/>
    <property type="evidence" value="ECO:0007669"/>
    <property type="project" value="UniProtKB-UniRule"/>
</dbReference>
<dbReference type="GO" id="GO:0006904">
    <property type="term" value="P:vesicle docking involved in exocytosis"/>
    <property type="evidence" value="ECO:0007669"/>
    <property type="project" value="InterPro"/>
</dbReference>
<gene>
    <name evidence="6" type="ORF">RHGRI_007748</name>
</gene>
<reference evidence="6" key="1">
    <citation type="submission" date="2020-08" db="EMBL/GenBank/DDBJ databases">
        <title>Plant Genome Project.</title>
        <authorList>
            <person name="Zhang R.-G."/>
        </authorList>
    </citation>
    <scope>NUCLEOTIDE SEQUENCE</scope>
    <source>
        <strain evidence="6">WSP0</strain>
        <tissue evidence="6">Leaf</tissue>
    </source>
</reference>
<keyword evidence="7" id="KW-1185">Reference proteome</keyword>
<evidence type="ECO:0000256" key="1">
    <source>
        <dbReference type="ARBA" id="ARBA00022448"/>
    </source>
</evidence>
<keyword evidence="3" id="KW-0653">Protein transport</keyword>
<feature type="compositionally biased region" description="Polar residues" evidence="4">
    <location>
        <begin position="296"/>
        <end position="306"/>
    </location>
</feature>
<accession>A0AAV6KZK5</accession>
<protein>
    <recommendedName>
        <fullName evidence="3">Exocyst complex component Sec8</fullName>
    </recommendedName>
</protein>
<keyword evidence="2 3" id="KW-0268">Exocytosis</keyword>
<evidence type="ECO:0000256" key="3">
    <source>
        <dbReference type="RuleBase" id="RU367079"/>
    </source>
</evidence>
<feature type="domain" description="Exocyst complex component Sec8 N-terminal" evidence="5">
    <location>
        <begin position="47"/>
        <end position="181"/>
    </location>
</feature>
<comment type="function">
    <text evidence="3">Component of the exocyst complex involved in the docking of exocytic vesicles with fusion sites on the plasma membrane.</text>
</comment>
<dbReference type="EMBL" id="JACTNZ010000003">
    <property type="protein sequence ID" value="KAG5557598.1"/>
    <property type="molecule type" value="Genomic_DNA"/>
</dbReference>
<dbReference type="InterPro" id="IPR039682">
    <property type="entry name" value="Sec8/EXOC4"/>
</dbReference>
<evidence type="ECO:0000256" key="4">
    <source>
        <dbReference type="SAM" id="MobiDB-lite"/>
    </source>
</evidence>
<evidence type="ECO:0000313" key="6">
    <source>
        <dbReference type="EMBL" id="KAG5557598.1"/>
    </source>
</evidence>
<dbReference type="AlphaFoldDB" id="A0AAV6KZK5"/>
<dbReference type="GO" id="GO:0000145">
    <property type="term" value="C:exocyst"/>
    <property type="evidence" value="ECO:0007669"/>
    <property type="project" value="UniProtKB-UniRule"/>
</dbReference>
<evidence type="ECO:0000313" key="7">
    <source>
        <dbReference type="Proteomes" id="UP000823749"/>
    </source>
</evidence>
<evidence type="ECO:0000256" key="2">
    <source>
        <dbReference type="ARBA" id="ARBA00022483"/>
    </source>
</evidence>
<proteinExistence type="inferred from homology"/>